<keyword evidence="3" id="KW-1185">Reference proteome</keyword>
<evidence type="ECO:0000313" key="3">
    <source>
        <dbReference type="Proteomes" id="UP000593719"/>
    </source>
</evidence>
<dbReference type="EMBL" id="CP041235">
    <property type="protein sequence ID" value="QOP44095.1"/>
    <property type="molecule type" value="Genomic_DNA"/>
</dbReference>
<sequence length="191" mass="21801">MKCIVCESYAFAHICSTCKTTFLSPALYKRTLANGVDILSFYKYEEIKELLFTKHTELGFYVYTILAKLSFKKFAKEFHTKEKFVSLAVDDTSRGGYSHTAILNNHLKTYNIQPLFNKLRATNQISYSGQTKLFREQNPRNFLLKKFKGDSIILVDDIVTTGQTLTQACTKVEEQGKTVSFCLTLTDVSLK</sequence>
<protein>
    <submittedName>
        <fullName evidence="2">ComF family protein</fullName>
    </submittedName>
</protein>
<reference evidence="2 3" key="1">
    <citation type="submission" date="2019-06" db="EMBL/GenBank/DDBJ databases">
        <title>Sulfurimonas gotlandica sp. nov., a chemoautotrophic and psychrotolerant epsilonproteobacterium isolated from a pelagic redoxcline, and an emended description of the genus Sulfurimonas.</title>
        <authorList>
            <person name="Wang S."/>
            <person name="Jiang L."/>
            <person name="Shao Z."/>
        </authorList>
    </citation>
    <scope>NUCLEOTIDE SEQUENCE [LARGE SCALE GENOMIC DNA]</scope>
    <source>
        <strain evidence="2 3">S2-6</strain>
    </source>
</reference>
<evidence type="ECO:0000259" key="1">
    <source>
        <dbReference type="Pfam" id="PF00156"/>
    </source>
</evidence>
<dbReference type="Gene3D" id="3.40.50.2020">
    <property type="match status" value="1"/>
</dbReference>
<evidence type="ECO:0000313" key="2">
    <source>
        <dbReference type="EMBL" id="QOP44095.1"/>
    </source>
</evidence>
<dbReference type="KEGG" id="ssei:FJR45_09130"/>
<accession>A0A7M1B362</accession>
<name>A0A7M1B362_9BACT</name>
<proteinExistence type="predicted"/>
<dbReference type="RefSeq" id="WP_193150262.1">
    <property type="nucleotide sequence ID" value="NZ_CP041235.1"/>
</dbReference>
<gene>
    <name evidence="2" type="ORF">FJR45_09130</name>
</gene>
<organism evidence="2 3">
    <name type="scientific">Sulfurimonas sediminis</name>
    <dbReference type="NCBI Taxonomy" id="2590020"/>
    <lineage>
        <taxon>Bacteria</taxon>
        <taxon>Pseudomonadati</taxon>
        <taxon>Campylobacterota</taxon>
        <taxon>Epsilonproteobacteria</taxon>
        <taxon>Campylobacterales</taxon>
        <taxon>Sulfurimonadaceae</taxon>
        <taxon>Sulfurimonas</taxon>
    </lineage>
</organism>
<feature type="domain" description="Phosphoribosyltransferase" evidence="1">
    <location>
        <begin position="142"/>
        <end position="177"/>
    </location>
</feature>
<dbReference type="InterPro" id="IPR029057">
    <property type="entry name" value="PRTase-like"/>
</dbReference>
<dbReference type="Pfam" id="PF00156">
    <property type="entry name" value="Pribosyltran"/>
    <property type="match status" value="1"/>
</dbReference>
<dbReference type="InterPro" id="IPR000836">
    <property type="entry name" value="PRTase_dom"/>
</dbReference>
<dbReference type="SUPFAM" id="SSF53271">
    <property type="entry name" value="PRTase-like"/>
    <property type="match status" value="1"/>
</dbReference>
<dbReference type="CDD" id="cd06223">
    <property type="entry name" value="PRTases_typeI"/>
    <property type="match status" value="1"/>
</dbReference>
<dbReference type="Proteomes" id="UP000593719">
    <property type="component" value="Chromosome"/>
</dbReference>
<dbReference type="AlphaFoldDB" id="A0A7M1B362"/>